<dbReference type="OMA" id="QGCACAF"/>
<sequence>TGKKTTQLQKLRKDYIRRMCDIEKKALSAQKPRIKNIYDHFIVEERQKIIYCFIPKVQGCACAFLSIVERAGLFKDVEVEILYYTVPLPCTFLTADVLFFFFFLQNRLMNYTKFMFVRDPFVRLISAYRSKFLYNQKNEYFYRKYGRIMMKLYGNQQKPPQTMKEAEALGLLPTFKNFVQYLVDPQTEKKEPFEPHWRQMHRLCHPCLIEYDFIGHQETLKEDAEELLKFFKLENDIKFPSPYKNMTTSNSAMDWFKAVPLEDRRKLYNIFELDFKLFGYKRPRVS</sequence>
<evidence type="ECO:0000256" key="1">
    <source>
        <dbReference type="ARBA" id="ARBA00004323"/>
    </source>
</evidence>
<feature type="transmembrane region" description="Helical" evidence="11">
    <location>
        <begin position="81"/>
        <end position="104"/>
    </location>
</feature>
<evidence type="ECO:0000256" key="11">
    <source>
        <dbReference type="RuleBase" id="RU364020"/>
    </source>
</evidence>
<dbReference type="GO" id="GO:0000139">
    <property type="term" value="C:Golgi membrane"/>
    <property type="evidence" value="ECO:0007669"/>
    <property type="project" value="UniProtKB-SubCell"/>
</dbReference>
<dbReference type="STRING" id="28743.ENSCVAP00000018508"/>
<dbReference type="PANTHER" id="PTHR12137">
    <property type="entry name" value="CARBOHYDRATE SULFOTRANSFERASE"/>
    <property type="match status" value="1"/>
</dbReference>
<dbReference type="InterPro" id="IPR005331">
    <property type="entry name" value="Sulfotransferase"/>
</dbReference>
<dbReference type="EC" id="2.8.2.-" evidence="11"/>
<comment type="similarity">
    <text evidence="2 11">Belongs to the sulfotransferase 2 family.</text>
</comment>
<keyword evidence="8 11" id="KW-0472">Membrane</keyword>
<dbReference type="AlphaFoldDB" id="A0A3Q2DHB0"/>
<reference evidence="12" key="1">
    <citation type="submission" date="2025-08" db="UniProtKB">
        <authorList>
            <consortium name="Ensembl"/>
        </authorList>
    </citation>
    <scope>IDENTIFICATION</scope>
</reference>
<keyword evidence="4 11" id="KW-0812">Transmembrane</keyword>
<dbReference type="GeneTree" id="ENSGT00940000156614"/>
<evidence type="ECO:0000256" key="2">
    <source>
        <dbReference type="ARBA" id="ARBA00006339"/>
    </source>
</evidence>
<keyword evidence="13" id="KW-1185">Reference proteome</keyword>
<evidence type="ECO:0000256" key="10">
    <source>
        <dbReference type="ARBA" id="ARBA00023277"/>
    </source>
</evidence>
<evidence type="ECO:0000256" key="5">
    <source>
        <dbReference type="ARBA" id="ARBA00022968"/>
    </source>
</evidence>
<evidence type="ECO:0000256" key="3">
    <source>
        <dbReference type="ARBA" id="ARBA00022679"/>
    </source>
</evidence>
<evidence type="ECO:0000256" key="7">
    <source>
        <dbReference type="ARBA" id="ARBA00023034"/>
    </source>
</evidence>
<accession>A0A3Q2DHB0</accession>
<keyword evidence="10 11" id="KW-0119">Carbohydrate metabolism</keyword>
<evidence type="ECO:0000256" key="9">
    <source>
        <dbReference type="ARBA" id="ARBA00023180"/>
    </source>
</evidence>
<dbReference type="SUPFAM" id="SSF52540">
    <property type="entry name" value="P-loop containing nucleoside triphosphate hydrolases"/>
    <property type="match status" value="1"/>
</dbReference>
<name>A0A3Q2DHB0_CYPVA</name>
<evidence type="ECO:0000256" key="8">
    <source>
        <dbReference type="ARBA" id="ARBA00023136"/>
    </source>
</evidence>
<evidence type="ECO:0000256" key="6">
    <source>
        <dbReference type="ARBA" id="ARBA00022989"/>
    </source>
</evidence>
<proteinExistence type="inferred from homology"/>
<organism evidence="12 13">
    <name type="scientific">Cyprinodon variegatus</name>
    <name type="common">Sheepshead minnow</name>
    <dbReference type="NCBI Taxonomy" id="28743"/>
    <lineage>
        <taxon>Eukaryota</taxon>
        <taxon>Metazoa</taxon>
        <taxon>Chordata</taxon>
        <taxon>Craniata</taxon>
        <taxon>Vertebrata</taxon>
        <taxon>Euteleostomi</taxon>
        <taxon>Actinopterygii</taxon>
        <taxon>Neopterygii</taxon>
        <taxon>Teleostei</taxon>
        <taxon>Neoteleostei</taxon>
        <taxon>Acanthomorphata</taxon>
        <taxon>Ovalentaria</taxon>
        <taxon>Atherinomorphae</taxon>
        <taxon>Cyprinodontiformes</taxon>
        <taxon>Cyprinodontidae</taxon>
        <taxon>Cyprinodon</taxon>
    </lineage>
</organism>
<evidence type="ECO:0000256" key="4">
    <source>
        <dbReference type="ARBA" id="ARBA00022692"/>
    </source>
</evidence>
<evidence type="ECO:0000313" key="12">
    <source>
        <dbReference type="Ensembl" id="ENSCVAP00000018508.1"/>
    </source>
</evidence>
<keyword evidence="5 11" id="KW-0735">Signal-anchor</keyword>
<dbReference type="GO" id="GO:0030166">
    <property type="term" value="P:proteoglycan biosynthetic process"/>
    <property type="evidence" value="ECO:0007669"/>
    <property type="project" value="TreeGrafter"/>
</dbReference>
<dbReference type="InterPro" id="IPR027417">
    <property type="entry name" value="P-loop_NTPase"/>
</dbReference>
<evidence type="ECO:0000313" key="13">
    <source>
        <dbReference type="Proteomes" id="UP000265020"/>
    </source>
</evidence>
<keyword evidence="6 11" id="KW-1133">Transmembrane helix</keyword>
<dbReference type="InterPro" id="IPR018011">
    <property type="entry name" value="Carb_sulfotrans_8-10"/>
</dbReference>
<protein>
    <recommendedName>
        <fullName evidence="11">Carbohydrate sulfotransferase</fullName>
        <ecNumber evidence="11">2.8.2.-</ecNumber>
    </recommendedName>
</protein>
<keyword evidence="7 11" id="KW-0333">Golgi apparatus</keyword>
<dbReference type="PANTHER" id="PTHR12137:SF4">
    <property type="entry name" value="CARBOHYDRATE SULFOTRANSFERASE 12"/>
    <property type="match status" value="1"/>
</dbReference>
<dbReference type="GO" id="GO:0008146">
    <property type="term" value="F:sulfotransferase activity"/>
    <property type="evidence" value="ECO:0007669"/>
    <property type="project" value="InterPro"/>
</dbReference>
<dbReference type="Ensembl" id="ENSCVAT00000027465.1">
    <property type="protein sequence ID" value="ENSCVAP00000018508.1"/>
    <property type="gene ID" value="ENSCVAG00000021789.1"/>
</dbReference>
<reference evidence="12" key="2">
    <citation type="submission" date="2025-09" db="UniProtKB">
        <authorList>
            <consortium name="Ensembl"/>
        </authorList>
    </citation>
    <scope>IDENTIFICATION</scope>
</reference>
<keyword evidence="9 11" id="KW-0325">Glycoprotein</keyword>
<dbReference type="Proteomes" id="UP000265020">
    <property type="component" value="Unassembled WGS sequence"/>
</dbReference>
<keyword evidence="3 11" id="KW-0808">Transferase</keyword>
<dbReference type="Pfam" id="PF03567">
    <property type="entry name" value="Sulfotransfer_2"/>
    <property type="match status" value="1"/>
</dbReference>
<comment type="subcellular location">
    <subcellularLocation>
        <location evidence="1 11">Golgi apparatus membrane</location>
        <topology evidence="1 11">Single-pass type II membrane protein</topology>
    </subcellularLocation>
</comment>
<dbReference type="GO" id="GO:0016051">
    <property type="term" value="P:carbohydrate biosynthetic process"/>
    <property type="evidence" value="ECO:0007669"/>
    <property type="project" value="InterPro"/>
</dbReference>